<sequence>MVNSAASSAAAHWPQIGDILQNHSGGRPDPTADLVGKSLAVVFGEGERLSLAFIAADLLSWSVEGASGHSQQPYQAFRVRDGMYFVDFIDANDELKSISLWLDLTRHAVLLIEGSVADRRAEDMNLLTRVEQTGAQSVPTLTYRFGSIGRSSVPHFPRTDKLFGKFFRYVYSDTHIYDHYYVNPKYYFWYCWHGPDAGIGEFDEADYFELADDVYLICWREKFLPCLAVTIEDLRSMRSIGKVFGADSHSWRTGNSTVGATMSIVATIAPGAAGVPA</sequence>
<dbReference type="RefSeq" id="WP_077373948.1">
    <property type="nucleotide sequence ID" value="NZ_FTPD01000005.1"/>
</dbReference>
<protein>
    <submittedName>
        <fullName evidence="3">Molybdenum cofactor biosynthesis protein F</fullName>
    </submittedName>
</protein>
<feature type="domain" description="MoaF C-terminal" evidence="2">
    <location>
        <begin position="158"/>
        <end position="266"/>
    </location>
</feature>
<dbReference type="AlphaFoldDB" id="A0A1R3V5Q2"/>
<dbReference type="InterPro" id="IPR012674">
    <property type="entry name" value="Calycin"/>
</dbReference>
<dbReference type="STRING" id="1631249.BQ8794_130208"/>
<evidence type="ECO:0000313" key="3">
    <source>
        <dbReference type="EMBL" id="SIT53724.1"/>
    </source>
</evidence>
<organism evidence="3 4">
    <name type="scientific">Mesorhizobium prunaredense</name>
    <dbReference type="NCBI Taxonomy" id="1631249"/>
    <lineage>
        <taxon>Bacteria</taxon>
        <taxon>Pseudomonadati</taxon>
        <taxon>Pseudomonadota</taxon>
        <taxon>Alphaproteobacteria</taxon>
        <taxon>Hyphomicrobiales</taxon>
        <taxon>Phyllobacteriaceae</taxon>
        <taxon>Mesorhizobium</taxon>
    </lineage>
</organism>
<evidence type="ECO:0000313" key="4">
    <source>
        <dbReference type="Proteomes" id="UP000188388"/>
    </source>
</evidence>
<dbReference type="Gene3D" id="2.40.128.20">
    <property type="match status" value="1"/>
</dbReference>
<gene>
    <name evidence="3" type="ORF">BQ8794_130208</name>
</gene>
<accession>A0A1R3V5Q2</accession>
<name>A0A1R3V5Q2_9HYPH</name>
<dbReference type="InterPro" id="IPR035348">
    <property type="entry name" value="MoaF_C"/>
</dbReference>
<proteinExistence type="predicted"/>
<evidence type="ECO:0000259" key="1">
    <source>
        <dbReference type="Pfam" id="PF10703"/>
    </source>
</evidence>
<dbReference type="Pfam" id="PF10703">
    <property type="entry name" value="MoaF"/>
    <property type="match status" value="1"/>
</dbReference>
<dbReference type="InterPro" id="IPR024724">
    <property type="entry name" value="MoaF_N"/>
</dbReference>
<dbReference type="Proteomes" id="UP000188388">
    <property type="component" value="Unassembled WGS sequence"/>
</dbReference>
<evidence type="ECO:0000259" key="2">
    <source>
        <dbReference type="Pfam" id="PF17409"/>
    </source>
</evidence>
<reference evidence="4" key="1">
    <citation type="submission" date="2017-01" db="EMBL/GenBank/DDBJ databases">
        <authorList>
            <person name="Brunel B."/>
        </authorList>
    </citation>
    <scope>NUCLEOTIDE SEQUENCE [LARGE SCALE GENOMIC DNA]</scope>
</reference>
<dbReference type="Pfam" id="PF17409">
    <property type="entry name" value="MoaF_C"/>
    <property type="match status" value="1"/>
</dbReference>
<dbReference type="EMBL" id="FTPD01000005">
    <property type="protein sequence ID" value="SIT53724.1"/>
    <property type="molecule type" value="Genomic_DNA"/>
</dbReference>
<feature type="domain" description="Molybdenum cofactor biosynthesis protein F N-terminal" evidence="1">
    <location>
        <begin position="12"/>
        <end position="117"/>
    </location>
</feature>
<keyword evidence="4" id="KW-1185">Reference proteome</keyword>